<dbReference type="EMBL" id="JAUOZS010000001">
    <property type="protein sequence ID" value="MDT8903866.1"/>
    <property type="molecule type" value="Genomic_DNA"/>
</dbReference>
<evidence type="ECO:0000313" key="2">
    <source>
        <dbReference type="EMBL" id="MDT8903866.1"/>
    </source>
</evidence>
<comment type="caution">
    <text evidence="2">The sequence shown here is derived from an EMBL/GenBank/DDBJ whole genome shotgun (WGS) entry which is preliminary data.</text>
</comment>
<dbReference type="Proteomes" id="UP001254848">
    <property type="component" value="Unassembled WGS sequence"/>
</dbReference>
<dbReference type="Gene3D" id="3.40.50.2000">
    <property type="entry name" value="Glycogen Phosphorylase B"/>
    <property type="match status" value="2"/>
</dbReference>
<dbReference type="CDD" id="cd03794">
    <property type="entry name" value="GT4_WbuB-like"/>
    <property type="match status" value="1"/>
</dbReference>
<dbReference type="Pfam" id="PF00534">
    <property type="entry name" value="Glycos_transf_1"/>
    <property type="match status" value="1"/>
</dbReference>
<reference evidence="2 3" key="1">
    <citation type="submission" date="2023-07" db="EMBL/GenBank/DDBJ databases">
        <title>The novel representative of Negativicutes class, Anaeroselena agilis gen. nov. sp. nov.</title>
        <authorList>
            <person name="Prokofeva M.I."/>
            <person name="Elcheninov A.G."/>
            <person name="Klyukina A."/>
            <person name="Kublanov I.V."/>
            <person name="Frolov E.N."/>
            <person name="Podosokorskaya O.A."/>
        </authorList>
    </citation>
    <scope>NUCLEOTIDE SEQUENCE [LARGE SCALE GENOMIC DNA]</scope>
    <source>
        <strain evidence="2 3">4137-cl</strain>
    </source>
</reference>
<keyword evidence="3" id="KW-1185">Reference proteome</keyword>
<feature type="domain" description="Glycosyl transferase family 1" evidence="1">
    <location>
        <begin position="232"/>
        <end position="390"/>
    </location>
</feature>
<proteinExistence type="predicted"/>
<dbReference type="SUPFAM" id="SSF53756">
    <property type="entry name" value="UDP-Glycosyltransferase/glycogen phosphorylase"/>
    <property type="match status" value="1"/>
</dbReference>
<evidence type="ECO:0000313" key="3">
    <source>
        <dbReference type="Proteomes" id="UP001254848"/>
    </source>
</evidence>
<evidence type="ECO:0000259" key="1">
    <source>
        <dbReference type="Pfam" id="PF00534"/>
    </source>
</evidence>
<sequence length="419" mass="47557">MKIWIVTIGEPLPTDAGKQRLHRSGQVAKILSSRGHDVTWWTSSFDHALKRDRTLKDEVVTINDNLRIYMLYAPGYRKNVSLARIINHIKIAKKFRKLSRNEDRPDIILTSLPSIALSAAATEFGRENSVPVVVDIRDLWPDIFLDLFPVYLKGMAKIALFPAFLLAEKACREATALSGCTAPFVEWGLKKARRALGQYDKEFFMGYSSQVPNEQEIEQAKEYWREFGIEESRQEFIVCFFGNMGRYFDFETVIRAARQCKSKGMSLRFVLCGSGEKLASYKELAKDCDNILFPGWVNSAKIWYLLRISSAGLAPYVNIDNFTLNLPNKPAEYFSASVPILTSLQGILSNLLAETETGFTYQDGDPTDLVDKLMDLYNNPGKRQIMAVNAGKLYNEQFNADVVYSNFAHHLEIIGQKKI</sequence>
<accession>A0ABU3P4D3</accession>
<gene>
    <name evidence="2" type="ORF">Q4T40_21760</name>
</gene>
<protein>
    <submittedName>
        <fullName evidence="2">Glycosyltransferase family 4 protein</fullName>
    </submittedName>
</protein>
<name>A0ABU3P4D3_9FIRM</name>
<dbReference type="PANTHER" id="PTHR12526">
    <property type="entry name" value="GLYCOSYLTRANSFERASE"/>
    <property type="match status" value="1"/>
</dbReference>
<dbReference type="RefSeq" id="WP_413782308.1">
    <property type="nucleotide sequence ID" value="NZ_JAUOZS010000001.1"/>
</dbReference>
<dbReference type="InterPro" id="IPR001296">
    <property type="entry name" value="Glyco_trans_1"/>
</dbReference>
<organism evidence="2 3">
    <name type="scientific">Anaeroselena agilis</name>
    <dbReference type="NCBI Taxonomy" id="3063788"/>
    <lineage>
        <taxon>Bacteria</taxon>
        <taxon>Bacillati</taxon>
        <taxon>Bacillota</taxon>
        <taxon>Negativicutes</taxon>
        <taxon>Acetonemataceae</taxon>
        <taxon>Anaeroselena</taxon>
    </lineage>
</organism>